<comment type="caution">
    <text evidence="3">The sequence shown here is derived from an EMBL/GenBank/DDBJ whole genome shotgun (WGS) entry which is preliminary data.</text>
</comment>
<keyword evidence="2" id="KW-0472">Membrane</keyword>
<dbReference type="EMBL" id="CAXAMM010003891">
    <property type="protein sequence ID" value="CAK9001564.1"/>
    <property type="molecule type" value="Genomic_DNA"/>
</dbReference>
<evidence type="ECO:0000313" key="4">
    <source>
        <dbReference type="EMBL" id="CAK9001564.1"/>
    </source>
</evidence>
<protein>
    <recommendedName>
        <fullName evidence="6">Derlin</fullName>
    </recommendedName>
</protein>
<evidence type="ECO:0000256" key="1">
    <source>
        <dbReference type="SAM" id="MobiDB-lite"/>
    </source>
</evidence>
<feature type="transmembrane region" description="Helical" evidence="2">
    <location>
        <begin position="229"/>
        <end position="250"/>
    </location>
</feature>
<evidence type="ECO:0000256" key="2">
    <source>
        <dbReference type="SAM" id="Phobius"/>
    </source>
</evidence>
<feature type="transmembrane region" description="Helical" evidence="2">
    <location>
        <begin position="117"/>
        <end position="137"/>
    </location>
</feature>
<evidence type="ECO:0000313" key="3">
    <source>
        <dbReference type="EMBL" id="CAK9001195.1"/>
    </source>
</evidence>
<organism evidence="3 5">
    <name type="scientific">Durusdinium trenchii</name>
    <dbReference type="NCBI Taxonomy" id="1381693"/>
    <lineage>
        <taxon>Eukaryota</taxon>
        <taxon>Sar</taxon>
        <taxon>Alveolata</taxon>
        <taxon>Dinophyceae</taxon>
        <taxon>Suessiales</taxon>
        <taxon>Symbiodiniaceae</taxon>
        <taxon>Durusdinium</taxon>
    </lineage>
</organism>
<gene>
    <name evidence="3" type="ORF">SCF082_LOCUS6827</name>
    <name evidence="4" type="ORF">SCF082_LOCUS6978</name>
</gene>
<reference evidence="3 5" key="1">
    <citation type="submission" date="2024-02" db="EMBL/GenBank/DDBJ databases">
        <authorList>
            <person name="Chen Y."/>
            <person name="Shah S."/>
            <person name="Dougan E. K."/>
            <person name="Thang M."/>
            <person name="Chan C."/>
        </authorList>
    </citation>
    <scope>NUCLEOTIDE SEQUENCE [LARGE SCALE GENOMIC DNA]</scope>
</reference>
<keyword evidence="2" id="KW-0812">Transmembrane</keyword>
<name>A0ABP0IIK8_9DINO</name>
<dbReference type="Pfam" id="PF13787">
    <property type="entry name" value="HXXEE"/>
    <property type="match status" value="1"/>
</dbReference>
<dbReference type="InterPro" id="IPR025671">
    <property type="entry name" value="HXXEE"/>
</dbReference>
<keyword evidence="5" id="KW-1185">Reference proteome</keyword>
<proteinExistence type="predicted"/>
<feature type="transmembrane region" description="Helical" evidence="2">
    <location>
        <begin position="197"/>
        <end position="217"/>
    </location>
</feature>
<sequence length="271" mass="30358">MVMPNPVPTAESGPKILEDASWFDGNWPFISTFLCPAAFLLPFLLSKSRFCGALRNPYVLGWLSVAFYLCHHTEEHAYDLRGWRYAFVPSFNYKLGPILFKECDKISHITCPLDARMATYINVIVIWIGFVVTMLVAHYLRGRYAFAGLCNWGMSVVNAFGGHLMPWLFQGYNPGAFQSLFMFAFGVFAITRPSVQFAAACVLNGVLFHVIAFFVGMNLVFKYHFPAEVVALLGFLCSTAMPLGFARLCAPDDPDDYEKMSSDSEDEEGTP</sequence>
<evidence type="ECO:0000313" key="5">
    <source>
        <dbReference type="Proteomes" id="UP001642464"/>
    </source>
</evidence>
<dbReference type="EMBL" id="CAXAMM010003780">
    <property type="protein sequence ID" value="CAK9001195.1"/>
    <property type="molecule type" value="Genomic_DNA"/>
</dbReference>
<feature type="transmembrane region" description="Helical" evidence="2">
    <location>
        <begin position="27"/>
        <end position="45"/>
    </location>
</feature>
<feature type="region of interest" description="Disordered" evidence="1">
    <location>
        <begin position="252"/>
        <end position="271"/>
    </location>
</feature>
<evidence type="ECO:0008006" key="6">
    <source>
        <dbReference type="Google" id="ProtNLM"/>
    </source>
</evidence>
<keyword evidence="2" id="KW-1133">Transmembrane helix</keyword>
<accession>A0ABP0IIK8</accession>
<dbReference type="Proteomes" id="UP001642464">
    <property type="component" value="Unassembled WGS sequence"/>
</dbReference>
<feature type="transmembrane region" description="Helical" evidence="2">
    <location>
        <begin position="171"/>
        <end position="190"/>
    </location>
</feature>